<dbReference type="Proteomes" id="UP000182258">
    <property type="component" value="Unassembled WGS sequence"/>
</dbReference>
<dbReference type="SUPFAM" id="SSF51735">
    <property type="entry name" value="NAD(P)-binding Rossmann-fold domains"/>
    <property type="match status" value="1"/>
</dbReference>
<dbReference type="Pfam" id="PF01370">
    <property type="entry name" value="Epimerase"/>
    <property type="match status" value="1"/>
</dbReference>
<sequence length="116" mass="12954">MPKSVLVIGGTRFFGRLLVRRLIEEGHAVTLATRGIAADDFGNAVERVRVDRRDREAMIVAFAGGPFDLVYNQMCYSPLDAAISAEVFAGCVDRYVMTSTIEVYDHIRDTILRPFI</sequence>
<dbReference type="STRING" id="728005.SAMN04488059_1656"/>
<protein>
    <submittedName>
        <fullName evidence="2">NAD dependent epimerase/dehydratase family protein</fullName>
    </submittedName>
</protein>
<reference evidence="2 3" key="1">
    <citation type="submission" date="2016-10" db="EMBL/GenBank/DDBJ databases">
        <authorList>
            <person name="de Groot N.N."/>
        </authorList>
    </citation>
    <scope>NUCLEOTIDE SEQUENCE [LARGE SCALE GENOMIC DNA]</scope>
    <source>
        <strain evidence="2 3">CGMCC 1.10210</strain>
    </source>
</reference>
<dbReference type="Gene3D" id="3.40.50.720">
    <property type="entry name" value="NAD(P)-binding Rossmann-like Domain"/>
    <property type="match status" value="1"/>
</dbReference>
<evidence type="ECO:0000313" key="2">
    <source>
        <dbReference type="EMBL" id="SFD45154.1"/>
    </source>
</evidence>
<dbReference type="EMBL" id="FOMB01000065">
    <property type="protein sequence ID" value="SFD45154.1"/>
    <property type="molecule type" value="Genomic_DNA"/>
</dbReference>
<feature type="domain" description="NAD-dependent epimerase/dehydratase" evidence="1">
    <location>
        <begin position="5"/>
        <end position="73"/>
    </location>
</feature>
<evidence type="ECO:0000259" key="1">
    <source>
        <dbReference type="Pfam" id="PF01370"/>
    </source>
</evidence>
<dbReference type="AlphaFoldDB" id="A0A1I1SF94"/>
<accession>A0A1I1SF94</accession>
<gene>
    <name evidence="2" type="ORF">SAMN04488059_1656</name>
</gene>
<dbReference type="RefSeq" id="WP_052952960.1">
    <property type="nucleotide sequence ID" value="NZ_FOMB01000065.1"/>
</dbReference>
<dbReference type="InterPro" id="IPR001509">
    <property type="entry name" value="Epimerase_deHydtase"/>
</dbReference>
<evidence type="ECO:0000313" key="3">
    <source>
        <dbReference type="Proteomes" id="UP000182258"/>
    </source>
</evidence>
<organism evidence="2 3">
    <name type="scientific">Devosia psychrophila</name>
    <dbReference type="NCBI Taxonomy" id="728005"/>
    <lineage>
        <taxon>Bacteria</taxon>
        <taxon>Pseudomonadati</taxon>
        <taxon>Pseudomonadota</taxon>
        <taxon>Alphaproteobacteria</taxon>
        <taxon>Hyphomicrobiales</taxon>
        <taxon>Devosiaceae</taxon>
        <taxon>Devosia</taxon>
    </lineage>
</organism>
<name>A0A1I1SF94_9HYPH</name>
<dbReference type="InterPro" id="IPR036291">
    <property type="entry name" value="NAD(P)-bd_dom_sf"/>
</dbReference>
<proteinExistence type="predicted"/>